<feature type="transmembrane region" description="Helical" evidence="7">
    <location>
        <begin position="488"/>
        <end position="510"/>
    </location>
</feature>
<dbReference type="GO" id="GO:0006874">
    <property type="term" value="P:intracellular calcium ion homeostasis"/>
    <property type="evidence" value="ECO:0007669"/>
    <property type="project" value="TreeGrafter"/>
</dbReference>
<dbReference type="InterPro" id="IPR004837">
    <property type="entry name" value="NaCa_Exmemb"/>
</dbReference>
<sequence>MNDALLGTLNVVAVAIVFWCLSVVCEERFVPALAVICDVLKIPDDVAGATLMAAGACSPEVVSSFIALFVTHSALGVGSVVGSEIFNHLCICAGSVFYAKGGVLVLDKAIVARETLFYAIALVLLLYVLMREHDGDNHIVIRWWAGPVLVAVYALYVVVAAKYDFILAKLGAAPAPRAEQPPPAGAKLERRSSLIYEDEPAANFTTPAQSEELDGSYGSVSNPLHEDADESFGSRESLSHSLRRRRTSILRAFNEESRHLIDRFGLLRFARDEAHFGDVEDEDGTFGCYVFKANRFYLSCRASTHAWELRWLRVSPGEVCLYRKKDDVDAKPFWTPSGPSRYALRGVAVADAPRHVLALDLAPIYSSAADALGSSFDDVSELVAMRAWMLAPNGAVFDAALERLTAAADAACQVVPLRRQASVFVDGHAPTDEMEPSLIEWPEDATCLGSCLHVALLPIKWLLHVTITDVRTDPGLAKDQAPRACLECVAWLVVLSLAMVWCCETLGALLGLPDSVVGLTLSAVGTSLPNLFASISVARRGLGNMAVSNALGSNSFNIYIGLGLPWLIYTAVIGPYHSLPADDIVGPVLVLVVALVGFLVLLACTGFRLHRGHGIVFLALYLAFLVWAVAKEY</sequence>
<comment type="similarity">
    <text evidence="2">Belongs to the Ca(2+):cation antiporter (CaCA) (TC 2.A.19) family. SLC24A subfamily.</text>
</comment>
<evidence type="ECO:0000256" key="3">
    <source>
        <dbReference type="ARBA" id="ARBA00022449"/>
    </source>
</evidence>
<feature type="domain" description="Sodium/calcium exchanger membrane region" evidence="8">
    <location>
        <begin position="489"/>
        <end position="629"/>
    </location>
</feature>
<name>A0A8J2T0W6_9STRA</name>
<dbReference type="NCBIfam" id="TIGR00367">
    <property type="entry name" value="calcium/sodium antiporter"/>
    <property type="match status" value="1"/>
</dbReference>
<dbReference type="GO" id="GO:0005886">
    <property type="term" value="C:plasma membrane"/>
    <property type="evidence" value="ECO:0007669"/>
    <property type="project" value="TreeGrafter"/>
</dbReference>
<evidence type="ECO:0000256" key="6">
    <source>
        <dbReference type="ARBA" id="ARBA00023136"/>
    </source>
</evidence>
<comment type="caution">
    <text evidence="9">The sequence shown here is derived from an EMBL/GenBank/DDBJ whole genome shotgun (WGS) entry which is preliminary data.</text>
</comment>
<keyword evidence="4 7" id="KW-0812">Transmembrane</keyword>
<dbReference type="PANTHER" id="PTHR10846">
    <property type="entry name" value="SODIUM/POTASSIUM/CALCIUM EXCHANGER"/>
    <property type="match status" value="1"/>
</dbReference>
<evidence type="ECO:0000313" key="9">
    <source>
        <dbReference type="EMBL" id="CAH0378049.1"/>
    </source>
</evidence>
<feature type="transmembrane region" description="Helical" evidence="7">
    <location>
        <begin position="556"/>
        <end position="578"/>
    </location>
</feature>
<dbReference type="InterPro" id="IPR004481">
    <property type="entry name" value="K/Na/Ca-exchanger"/>
</dbReference>
<dbReference type="Pfam" id="PF01699">
    <property type="entry name" value="Na_Ca_ex"/>
    <property type="match status" value="2"/>
</dbReference>
<dbReference type="Gene3D" id="1.20.1420.30">
    <property type="entry name" value="NCX, central ion-binding region"/>
    <property type="match status" value="2"/>
</dbReference>
<feature type="transmembrane region" description="Helical" evidence="7">
    <location>
        <begin position="141"/>
        <end position="161"/>
    </location>
</feature>
<evidence type="ECO:0000256" key="4">
    <source>
        <dbReference type="ARBA" id="ARBA00022692"/>
    </source>
</evidence>
<dbReference type="GO" id="GO:0008273">
    <property type="term" value="F:calcium, potassium:sodium antiporter activity"/>
    <property type="evidence" value="ECO:0007669"/>
    <property type="project" value="TreeGrafter"/>
</dbReference>
<feature type="transmembrane region" description="Helical" evidence="7">
    <location>
        <begin position="584"/>
        <end position="607"/>
    </location>
</feature>
<organism evidence="9 10">
    <name type="scientific">Pelagomonas calceolata</name>
    <dbReference type="NCBI Taxonomy" id="35677"/>
    <lineage>
        <taxon>Eukaryota</taxon>
        <taxon>Sar</taxon>
        <taxon>Stramenopiles</taxon>
        <taxon>Ochrophyta</taxon>
        <taxon>Pelagophyceae</taxon>
        <taxon>Pelagomonadales</taxon>
        <taxon>Pelagomonadaceae</taxon>
        <taxon>Pelagomonas</taxon>
    </lineage>
</organism>
<feature type="transmembrane region" description="Helical" evidence="7">
    <location>
        <begin position="614"/>
        <end position="630"/>
    </location>
</feature>
<dbReference type="GO" id="GO:0005262">
    <property type="term" value="F:calcium channel activity"/>
    <property type="evidence" value="ECO:0007669"/>
    <property type="project" value="TreeGrafter"/>
</dbReference>
<dbReference type="Proteomes" id="UP000789595">
    <property type="component" value="Unassembled WGS sequence"/>
</dbReference>
<evidence type="ECO:0000256" key="5">
    <source>
        <dbReference type="ARBA" id="ARBA00022989"/>
    </source>
</evidence>
<keyword evidence="5 7" id="KW-1133">Transmembrane helix</keyword>
<reference evidence="9" key="1">
    <citation type="submission" date="2021-11" db="EMBL/GenBank/DDBJ databases">
        <authorList>
            <consortium name="Genoscope - CEA"/>
            <person name="William W."/>
        </authorList>
    </citation>
    <scope>NUCLEOTIDE SEQUENCE</scope>
</reference>
<evidence type="ECO:0000259" key="8">
    <source>
        <dbReference type="Pfam" id="PF01699"/>
    </source>
</evidence>
<dbReference type="PANTHER" id="PTHR10846:SF73">
    <property type="entry name" value="SODIUM_CALCIUM EXCHANGER MEMBRANE REGION DOMAIN-CONTAINING PROTEIN"/>
    <property type="match status" value="1"/>
</dbReference>
<dbReference type="EMBL" id="CAKKNE010000005">
    <property type="protein sequence ID" value="CAH0378049.1"/>
    <property type="molecule type" value="Genomic_DNA"/>
</dbReference>
<keyword evidence="10" id="KW-1185">Reference proteome</keyword>
<keyword evidence="6 7" id="KW-0472">Membrane</keyword>
<feature type="domain" description="Sodium/calcium exchanger membrane region" evidence="8">
    <location>
        <begin position="12"/>
        <end position="160"/>
    </location>
</feature>
<comment type="subcellular location">
    <subcellularLocation>
        <location evidence="1">Membrane</location>
        <topology evidence="1">Multi-pass membrane protein</topology>
    </subcellularLocation>
</comment>
<feature type="transmembrane region" description="Helical" evidence="7">
    <location>
        <begin position="110"/>
        <end position="129"/>
    </location>
</feature>
<evidence type="ECO:0000313" key="10">
    <source>
        <dbReference type="Proteomes" id="UP000789595"/>
    </source>
</evidence>
<dbReference type="OrthoDB" id="2127281at2759"/>
<keyword evidence="3" id="KW-0050">Antiport</keyword>
<feature type="transmembrane region" description="Helical" evidence="7">
    <location>
        <begin position="516"/>
        <end position="535"/>
    </location>
</feature>
<proteinExistence type="inferred from homology"/>
<dbReference type="InterPro" id="IPR044880">
    <property type="entry name" value="NCX_ion-bd_dom_sf"/>
</dbReference>
<feature type="transmembrane region" description="Helical" evidence="7">
    <location>
        <begin position="6"/>
        <end position="25"/>
    </location>
</feature>
<evidence type="ECO:0000256" key="1">
    <source>
        <dbReference type="ARBA" id="ARBA00004141"/>
    </source>
</evidence>
<evidence type="ECO:0000256" key="2">
    <source>
        <dbReference type="ARBA" id="ARBA00005364"/>
    </source>
</evidence>
<keyword evidence="3" id="KW-0813">Transport</keyword>
<protein>
    <recommendedName>
        <fullName evidence="8">Sodium/calcium exchanger membrane region domain-containing protein</fullName>
    </recommendedName>
</protein>
<dbReference type="AlphaFoldDB" id="A0A8J2T0W6"/>
<accession>A0A8J2T0W6</accession>
<gene>
    <name evidence="9" type="ORF">PECAL_5P25680</name>
</gene>
<evidence type="ECO:0000256" key="7">
    <source>
        <dbReference type="SAM" id="Phobius"/>
    </source>
</evidence>